<gene>
    <name evidence="3" type="ORF">GCM10025870_10200</name>
</gene>
<dbReference type="SMART" id="SM01008">
    <property type="entry name" value="Ald_Xan_dh_C"/>
    <property type="match status" value="1"/>
</dbReference>
<feature type="region of interest" description="Disordered" evidence="1">
    <location>
        <begin position="176"/>
        <end position="219"/>
    </location>
</feature>
<protein>
    <recommendedName>
        <fullName evidence="2">Aldehyde oxidase/xanthine dehydrogenase a/b hammerhead domain-containing protein</fullName>
    </recommendedName>
</protein>
<evidence type="ECO:0000256" key="1">
    <source>
        <dbReference type="SAM" id="MobiDB-lite"/>
    </source>
</evidence>
<dbReference type="InterPro" id="IPR036856">
    <property type="entry name" value="Ald_Oxase/Xan_DH_a/b_sf"/>
</dbReference>
<evidence type="ECO:0000313" key="3">
    <source>
        <dbReference type="EMBL" id="BDZ53947.1"/>
    </source>
</evidence>
<organism evidence="3 4">
    <name type="scientific">Agromyces marinus</name>
    <dbReference type="NCBI Taxonomy" id="1389020"/>
    <lineage>
        <taxon>Bacteria</taxon>
        <taxon>Bacillati</taxon>
        <taxon>Actinomycetota</taxon>
        <taxon>Actinomycetes</taxon>
        <taxon>Micrococcales</taxon>
        <taxon>Microbacteriaceae</taxon>
        <taxon>Agromyces</taxon>
    </lineage>
</organism>
<evidence type="ECO:0000259" key="2">
    <source>
        <dbReference type="SMART" id="SM01008"/>
    </source>
</evidence>
<dbReference type="SUPFAM" id="SSF54665">
    <property type="entry name" value="CO dehydrogenase molybdoprotein N-domain-like"/>
    <property type="match status" value="1"/>
</dbReference>
<feature type="compositionally biased region" description="Low complexity" evidence="1">
    <location>
        <begin position="190"/>
        <end position="205"/>
    </location>
</feature>
<proteinExistence type="predicted"/>
<dbReference type="EMBL" id="AP027734">
    <property type="protein sequence ID" value="BDZ53947.1"/>
    <property type="molecule type" value="Genomic_DNA"/>
</dbReference>
<dbReference type="PANTHER" id="PTHR45444">
    <property type="entry name" value="XANTHINE DEHYDROGENASE"/>
    <property type="match status" value="1"/>
</dbReference>
<accession>A0ABN6Y9C5</accession>
<feature type="domain" description="Aldehyde oxidase/xanthine dehydrogenase a/b hammerhead" evidence="2">
    <location>
        <begin position="28"/>
        <end position="133"/>
    </location>
</feature>
<evidence type="ECO:0000313" key="4">
    <source>
        <dbReference type="Proteomes" id="UP001321477"/>
    </source>
</evidence>
<reference evidence="4" key="1">
    <citation type="journal article" date="2019" name="Int. J. Syst. Evol. Microbiol.">
        <title>The Global Catalogue of Microorganisms (GCM) 10K type strain sequencing project: providing services to taxonomists for standard genome sequencing and annotation.</title>
        <authorList>
            <consortium name="The Broad Institute Genomics Platform"/>
            <consortium name="The Broad Institute Genome Sequencing Center for Infectious Disease"/>
            <person name="Wu L."/>
            <person name="Ma J."/>
        </authorList>
    </citation>
    <scope>NUCLEOTIDE SEQUENCE [LARGE SCALE GENOMIC DNA]</scope>
    <source>
        <strain evidence="4">NBRC 109019</strain>
    </source>
</reference>
<dbReference type="InterPro" id="IPR000674">
    <property type="entry name" value="Ald_Oxase/Xan_DH_a/b"/>
</dbReference>
<sequence>MTSELAARPRDAVVGRPLPHESAVLHATGAAVYTDDLAPTTSGVLTAWPVQSEHAHALVALDIAPALDVPGVVRVLTADDVPGVNDAGAKGDEPLFPTEAMYHGHALAWVLGESADAARAGAAAVQVAYEPLPSIITVAEAIEAGSFQGISPTIRRGDAAAALARAPHVFEGTSIVGGQEHFSSRRTRRSPASTPRGRCSSSRAPSIRRKPRRSSRTCSAFRITASPSNACAWAAASAARRCSPTGSQPSPRSAPS</sequence>
<dbReference type="InterPro" id="IPR037165">
    <property type="entry name" value="AldOxase/xan_DH_Mopterin-bd_sf"/>
</dbReference>
<name>A0ABN6Y9C5_9MICO</name>
<dbReference type="InterPro" id="IPR016208">
    <property type="entry name" value="Ald_Oxase/xanthine_DH-like"/>
</dbReference>
<dbReference type="Gene3D" id="3.30.365.10">
    <property type="entry name" value="Aldehyde oxidase/xanthine dehydrogenase, molybdopterin binding domain"/>
    <property type="match status" value="1"/>
</dbReference>
<dbReference type="Proteomes" id="UP001321477">
    <property type="component" value="Chromosome"/>
</dbReference>
<dbReference type="SUPFAM" id="SSF56003">
    <property type="entry name" value="Molybdenum cofactor-binding domain"/>
    <property type="match status" value="1"/>
</dbReference>
<dbReference type="PANTHER" id="PTHR45444:SF3">
    <property type="entry name" value="XANTHINE DEHYDROGENASE"/>
    <property type="match status" value="1"/>
</dbReference>
<keyword evidence="4" id="KW-1185">Reference proteome</keyword>
<feature type="compositionally biased region" description="Basic residues" evidence="1">
    <location>
        <begin position="206"/>
        <end position="215"/>
    </location>
</feature>
<dbReference type="Pfam" id="PF01315">
    <property type="entry name" value="Ald_Xan_dh_C"/>
    <property type="match status" value="1"/>
</dbReference>
<dbReference type="Gene3D" id="3.90.1170.50">
    <property type="entry name" value="Aldehyde oxidase/xanthine dehydrogenase, a/b hammerhead"/>
    <property type="match status" value="1"/>
</dbReference>